<dbReference type="EMBL" id="CP012831">
    <property type="protein sequence ID" value="ALI10911.1"/>
    <property type="molecule type" value="Genomic_DNA"/>
</dbReference>
<evidence type="ECO:0000313" key="4">
    <source>
        <dbReference type="Proteomes" id="UP000076083"/>
    </source>
</evidence>
<evidence type="ECO:0000313" key="2">
    <source>
        <dbReference type="EMBL" id="AMZ71325.1"/>
    </source>
</evidence>
<evidence type="ECO:0000313" key="1">
    <source>
        <dbReference type="EMBL" id="ALI10911.1"/>
    </source>
</evidence>
<dbReference type="Proteomes" id="UP000059425">
    <property type="component" value="Chromosome"/>
</dbReference>
<organism evidence="1 3">
    <name type="scientific">Pseudomonas fluorescens</name>
    <dbReference type="NCBI Taxonomy" id="294"/>
    <lineage>
        <taxon>Bacteria</taxon>
        <taxon>Pseudomonadati</taxon>
        <taxon>Pseudomonadota</taxon>
        <taxon>Gammaproteobacteria</taxon>
        <taxon>Pseudomonadales</taxon>
        <taxon>Pseudomonadaceae</taxon>
        <taxon>Pseudomonas</taxon>
    </lineage>
</organism>
<reference evidence="3" key="1">
    <citation type="submission" date="2015-09" db="EMBL/GenBank/DDBJ databases">
        <title>Whole genome sequence of Pseudomonas fluorescens FW300-N2C3.</title>
        <authorList>
            <person name="Ray J."/>
            <person name="Melnyk R."/>
            <person name="Deutschbauer A."/>
        </authorList>
    </citation>
    <scope>NUCLEOTIDE SEQUENCE [LARGE SCALE GENOMIC DNA]</scope>
    <source>
        <strain evidence="3">FW300-N2C3</strain>
    </source>
</reference>
<gene>
    <name evidence="1" type="ORF">AO356_30180</name>
    <name evidence="2" type="ORF">TK06_09515</name>
</gene>
<evidence type="ECO:0000313" key="3">
    <source>
        <dbReference type="Proteomes" id="UP000059425"/>
    </source>
</evidence>
<dbReference type="Proteomes" id="UP000076083">
    <property type="component" value="Chromosome"/>
</dbReference>
<dbReference type="AlphaFoldDB" id="A0A0N9WZ91"/>
<name>A0A0N9WZ91_PSEFL</name>
<accession>A0A0N9WZ91</accession>
<sequence>MTDTRHMPQYILPIKRQAYLRPAYFQVGTVEIKEAGTPLRGQTKRVAEHHSGARMQIHHHLAVQFCLGE</sequence>
<reference evidence="4" key="2">
    <citation type="submission" date="2016-04" db="EMBL/GenBank/DDBJ databases">
        <authorList>
            <person name="Ray J."/>
            <person name="Price M."/>
            <person name="Deutschbauer A."/>
        </authorList>
    </citation>
    <scope>NUCLEOTIDE SEQUENCE [LARGE SCALE GENOMIC DNA]</scope>
    <source>
        <strain evidence="4">FW300-N2E2</strain>
    </source>
</reference>
<reference evidence="3 4" key="3">
    <citation type="journal article" date="2018" name="Nature">
        <title>Mutant phenotypes for thousands of bacterial genes of unknown function.</title>
        <authorList>
            <person name="Price M.N."/>
            <person name="Wetmore K.M."/>
            <person name="Waters R.J."/>
            <person name="Callaghan M."/>
            <person name="Ray J."/>
            <person name="Liu H."/>
            <person name="Kuehl J.V."/>
            <person name="Melnyk R.A."/>
            <person name="Lamson J.S."/>
            <person name="Suh Y."/>
            <person name="Carlson H.K."/>
            <person name="Esquivel Z."/>
            <person name="Sadeeshkumar H."/>
            <person name="Chakraborty R."/>
            <person name="Zane G.M."/>
            <person name="Rubin B.E."/>
            <person name="Wall J.D."/>
            <person name="Visel A."/>
            <person name="Bristow J."/>
            <person name="Blow M.J."/>
            <person name="Arkin A.P."/>
            <person name="Deutschbauer A.M."/>
        </authorList>
    </citation>
    <scope>NUCLEOTIDE SEQUENCE [LARGE SCALE GENOMIC DNA]</scope>
    <source>
        <strain evidence="1 3">FW300-N2C3</strain>
        <strain evidence="2 4">FW300-N2E2</strain>
    </source>
</reference>
<proteinExistence type="predicted"/>
<protein>
    <submittedName>
        <fullName evidence="1">Uncharacterized protein</fullName>
    </submittedName>
</protein>
<dbReference type="EMBL" id="CP015225">
    <property type="protein sequence ID" value="AMZ71325.1"/>
    <property type="molecule type" value="Genomic_DNA"/>
</dbReference>